<accession>A0A0H2M261</accession>
<keyword evidence="2" id="KW-1185">Reference proteome</keyword>
<evidence type="ECO:0008006" key="3">
    <source>
        <dbReference type="Google" id="ProtNLM"/>
    </source>
</evidence>
<dbReference type="Pfam" id="PF11379">
    <property type="entry name" value="DUF3182"/>
    <property type="match status" value="1"/>
</dbReference>
<reference evidence="1 2" key="1">
    <citation type="submission" date="2015-03" db="EMBL/GenBank/DDBJ databases">
        <title>Genome sequence of Variovorax paradoxus TBEA6.</title>
        <authorList>
            <person name="Poehlein A."/>
            <person name="Schuldes J."/>
            <person name="Wuebbeler J.H."/>
            <person name="Hiessl S."/>
            <person name="Steinbuechel A."/>
            <person name="Daniel R."/>
        </authorList>
    </citation>
    <scope>NUCLEOTIDE SEQUENCE [LARGE SCALE GENOMIC DNA]</scope>
    <source>
        <strain evidence="1 2">TBEA6</strain>
    </source>
</reference>
<sequence>MDTLFSSGVALVDTVLKSTGGGVVVWSADPQAYCSDHERATRSNFAQRLAALKQFRFAGEYDASRAHENAPLYFVPSDTIASTQLARSLGISTLHDLFGGVVPYPFVATKAITHPLVGRAAVCPEGWEPAFAPAVSDAVLDGFSAFSIEDARWAGRHLLENGAVRVKPVCATGGRGQAVAADADALDRCLAAMDEGEIALHGVVLEENLASPETYSVGQVLVDQMIVSYFGRQRMTRDNAGQNVYGGSDLTLVRGNFAALLDMTSPGPALCLAIDQARRYHHAVIDCYPGFFASRVNYDVAQGLGADGAWRSGVLEQSWRVGGATGAEMVALECFWRDPALERVRISCFEAYGAAVPIPADATVHYRGVDSQVGPLAKYALFQPYDSDTT</sequence>
<dbReference type="InterPro" id="IPR021519">
    <property type="entry name" value="DUF3182"/>
</dbReference>
<gene>
    <name evidence="1" type="ORF">VPARA_24400</name>
</gene>
<comment type="caution">
    <text evidence="1">The sequence shown here is derived from an EMBL/GenBank/DDBJ whole genome shotgun (WGS) entry which is preliminary data.</text>
</comment>
<name>A0A0H2M261_VARPD</name>
<organism evidence="1 2">
    <name type="scientific">Variovorax paradoxus</name>
    <dbReference type="NCBI Taxonomy" id="34073"/>
    <lineage>
        <taxon>Bacteria</taxon>
        <taxon>Pseudomonadati</taxon>
        <taxon>Pseudomonadota</taxon>
        <taxon>Betaproteobacteria</taxon>
        <taxon>Burkholderiales</taxon>
        <taxon>Comamonadaceae</taxon>
        <taxon>Variovorax</taxon>
    </lineage>
</organism>
<protein>
    <recommendedName>
        <fullName evidence="3">Biotin carboxylase</fullName>
    </recommendedName>
</protein>
<dbReference type="EMBL" id="JZWI01000011">
    <property type="protein sequence ID" value="KLN56498.1"/>
    <property type="molecule type" value="Genomic_DNA"/>
</dbReference>
<dbReference type="SUPFAM" id="SSF56059">
    <property type="entry name" value="Glutathione synthetase ATP-binding domain-like"/>
    <property type="match status" value="1"/>
</dbReference>
<dbReference type="PATRIC" id="fig|34073.19.peg.2505"/>
<evidence type="ECO:0000313" key="2">
    <source>
        <dbReference type="Proteomes" id="UP000035170"/>
    </source>
</evidence>
<proteinExistence type="predicted"/>
<dbReference type="Proteomes" id="UP000035170">
    <property type="component" value="Unassembled WGS sequence"/>
</dbReference>
<evidence type="ECO:0000313" key="1">
    <source>
        <dbReference type="EMBL" id="KLN56498.1"/>
    </source>
</evidence>
<dbReference type="AlphaFoldDB" id="A0A0H2M261"/>